<dbReference type="RefSeq" id="WP_103925581.1">
    <property type="nucleotide sequence ID" value="NZ_FNVR01000018.1"/>
</dbReference>
<evidence type="ECO:0000259" key="1">
    <source>
        <dbReference type="Pfam" id="PF14321"/>
    </source>
</evidence>
<dbReference type="STRING" id="1120964.GCA_001313265_04502"/>
<organism evidence="2 3">
    <name type="scientific">Algoriphagus boritolerans DSM 17298 = JCM 18970</name>
    <dbReference type="NCBI Taxonomy" id="1120964"/>
    <lineage>
        <taxon>Bacteria</taxon>
        <taxon>Pseudomonadati</taxon>
        <taxon>Bacteroidota</taxon>
        <taxon>Cytophagia</taxon>
        <taxon>Cytophagales</taxon>
        <taxon>Cyclobacteriaceae</taxon>
        <taxon>Algoriphagus</taxon>
    </lineage>
</organism>
<feature type="domain" description="DUF4382" evidence="1">
    <location>
        <begin position="28"/>
        <end position="163"/>
    </location>
</feature>
<dbReference type="EMBL" id="FNVR01000018">
    <property type="protein sequence ID" value="SEG21840.1"/>
    <property type="molecule type" value="Genomic_DNA"/>
</dbReference>
<dbReference type="InterPro" id="IPR025491">
    <property type="entry name" value="DUF4382"/>
</dbReference>
<dbReference type="PROSITE" id="PS51257">
    <property type="entry name" value="PROKAR_LIPOPROTEIN"/>
    <property type="match status" value="1"/>
</dbReference>
<dbReference type="Gene3D" id="2.60.40.1120">
    <property type="entry name" value="Carboxypeptidase-like, regulatory domain"/>
    <property type="match status" value="1"/>
</dbReference>
<dbReference type="Pfam" id="PF14321">
    <property type="entry name" value="DUF4382"/>
    <property type="match status" value="1"/>
</dbReference>
<dbReference type="Proteomes" id="UP000236736">
    <property type="component" value="Unassembled WGS sequence"/>
</dbReference>
<proteinExistence type="predicted"/>
<dbReference type="OrthoDB" id="838241at2"/>
<accession>A0A1H5YDW1</accession>
<dbReference type="AlphaFoldDB" id="A0A1H5YDW1"/>
<evidence type="ECO:0000313" key="3">
    <source>
        <dbReference type="Proteomes" id="UP000236736"/>
    </source>
</evidence>
<name>A0A1H5YDW1_9BACT</name>
<evidence type="ECO:0000313" key="2">
    <source>
        <dbReference type="EMBL" id="SEG21840.1"/>
    </source>
</evidence>
<reference evidence="3" key="1">
    <citation type="submission" date="2016-10" db="EMBL/GenBank/DDBJ databases">
        <authorList>
            <person name="Varghese N."/>
            <person name="Submissions S."/>
        </authorList>
    </citation>
    <scope>NUCLEOTIDE SEQUENCE [LARGE SCALE GENOMIC DNA]</scope>
    <source>
        <strain evidence="3">DSM 17298</strain>
    </source>
</reference>
<keyword evidence="3" id="KW-1185">Reference proteome</keyword>
<sequence>MNKLRLILFLLFPILVCSCKDFDNSPKALVNILLIDSPAQWDSVIVEIQGVELELIPNGREGDVQKIFLPYEPGDKEVDISKLVAGTVLPVARNETQLGIVTGITLKLGTRNSLYLDEDRFPLELPQGITDYYLPVSINLEQGFSYDLILDFDLEKSIQVTNPEPLTLDFNPTISAYSDIGRGELTGTTSPSEVRPVIFAVNGEDSVSTHTNTSGNFSFRLEPGTYDVYIDPKNSRYNSDTIRGVIVESGKITPLERITLTRK</sequence>
<protein>
    <recommendedName>
        <fullName evidence="1">DUF4382 domain-containing protein</fullName>
    </recommendedName>
</protein>
<gene>
    <name evidence="2" type="ORF">SAMN03080598_02944</name>
</gene>